<dbReference type="GO" id="GO:0003995">
    <property type="term" value="F:acyl-CoA dehydrogenase activity"/>
    <property type="evidence" value="ECO:0007669"/>
    <property type="project" value="TreeGrafter"/>
</dbReference>
<dbReference type="OrthoDB" id="7795946at2"/>
<keyword evidence="3" id="KW-0285">Flavoprotein</keyword>
<keyword evidence="4" id="KW-0274">FAD</keyword>
<protein>
    <submittedName>
        <fullName evidence="9">Acyl-CoA dehydrogenase</fullName>
    </submittedName>
</protein>
<dbReference type="InterPro" id="IPR006091">
    <property type="entry name" value="Acyl-CoA_Oxase/DH_mid-dom"/>
</dbReference>
<dbReference type="SUPFAM" id="SSF56645">
    <property type="entry name" value="Acyl-CoA dehydrogenase NM domain-like"/>
    <property type="match status" value="1"/>
</dbReference>
<dbReference type="Pfam" id="PF02771">
    <property type="entry name" value="Acyl-CoA_dh_N"/>
    <property type="match status" value="1"/>
</dbReference>
<dbReference type="SUPFAM" id="SSF47203">
    <property type="entry name" value="Acyl-CoA dehydrogenase C-terminal domain-like"/>
    <property type="match status" value="1"/>
</dbReference>
<evidence type="ECO:0000313" key="9">
    <source>
        <dbReference type="EMBL" id="RPJ92087.1"/>
    </source>
</evidence>
<feature type="domain" description="Acyl-CoA dehydrogenase/oxidase N-terminal" evidence="8">
    <location>
        <begin position="8"/>
        <end position="115"/>
    </location>
</feature>
<evidence type="ECO:0000259" key="7">
    <source>
        <dbReference type="Pfam" id="PF02770"/>
    </source>
</evidence>
<sequence>MDFDFDTDQLALRDSIRRYMKAEIGPRIAACEADRRIPADVLEGLAQFGYIGGLLPEDDGGFGLDFVTWAMMVEEAGYCWGSLRTILNITNIFLRLVNAYGTPAQKEKFLRPVLSSAKNVCVAISEPNHGSNVAGIELRAQDQGDHYELNGSKLWITNGVNADYAIVLARTFSASCDGKLSLFLVEREQSPYEARLVDKMVLKASGTAELRFDGVRVPKENLLGVEGTALKTMLTGLNYGRLNIAMGAVGAAQAALDLSIEYAKTRRQFGRPIGEFQLVQKHIVDMMVRTEAARALGYKAAVAVQKGLPARVECSIAKLYGAEAAHEVAKIALSVHGGLGYSTEYPLERIFRDTSGGTIPEGTAEVQTLIVGREVLGLSAINAAETAK</sequence>
<dbReference type="Gene3D" id="2.40.110.10">
    <property type="entry name" value="Butyryl-CoA Dehydrogenase, subunit A, domain 2"/>
    <property type="match status" value="1"/>
</dbReference>
<dbReference type="GO" id="GO:0050660">
    <property type="term" value="F:flavin adenine dinucleotide binding"/>
    <property type="evidence" value="ECO:0007669"/>
    <property type="project" value="InterPro"/>
</dbReference>
<reference evidence="9 10" key="1">
    <citation type="submission" date="2018-08" db="EMBL/GenBank/DDBJ databases">
        <title>Achromobacter xylosoxidans Genome sequencing and assembly.</title>
        <authorList>
            <person name="Wang R."/>
            <person name="Rensing C."/>
            <person name="Li Y."/>
        </authorList>
    </citation>
    <scope>NUCLEOTIDE SEQUENCE [LARGE SCALE GENOMIC DNA]</scope>
    <source>
        <strain evidence="9 10">GD003A</strain>
    </source>
</reference>
<evidence type="ECO:0000313" key="10">
    <source>
        <dbReference type="Proteomes" id="UP000285324"/>
    </source>
</evidence>
<dbReference type="PANTHER" id="PTHR43884:SF12">
    <property type="entry name" value="ISOVALERYL-COA DEHYDROGENASE, MITOCHONDRIAL-RELATED"/>
    <property type="match status" value="1"/>
</dbReference>
<dbReference type="InterPro" id="IPR013786">
    <property type="entry name" value="AcylCoA_DH/ox_N"/>
</dbReference>
<feature type="domain" description="Acyl-CoA oxidase/dehydrogenase middle" evidence="7">
    <location>
        <begin position="121"/>
        <end position="215"/>
    </location>
</feature>
<gene>
    <name evidence="9" type="ORF">DY367_08975</name>
</gene>
<dbReference type="FunFam" id="2.40.110.10:FF:000002">
    <property type="entry name" value="Acyl-CoA dehydrogenase fadE12"/>
    <property type="match status" value="1"/>
</dbReference>
<dbReference type="InterPro" id="IPR009100">
    <property type="entry name" value="AcylCoA_DH/oxidase_NM_dom_sf"/>
</dbReference>
<comment type="similarity">
    <text evidence="2">Belongs to the acyl-CoA dehydrogenase family.</text>
</comment>
<dbReference type="Pfam" id="PF02770">
    <property type="entry name" value="Acyl-CoA_dh_M"/>
    <property type="match status" value="1"/>
</dbReference>
<dbReference type="InterPro" id="IPR036250">
    <property type="entry name" value="AcylCo_DH-like_C"/>
</dbReference>
<name>A0A424WFV0_ALCXX</name>
<keyword evidence="5" id="KW-0560">Oxidoreductase</keyword>
<dbReference type="FunFam" id="1.20.140.10:FF:000001">
    <property type="entry name" value="Acyl-CoA dehydrogenase"/>
    <property type="match status" value="1"/>
</dbReference>
<dbReference type="EMBL" id="QVXO01000010">
    <property type="protein sequence ID" value="RPJ92087.1"/>
    <property type="molecule type" value="Genomic_DNA"/>
</dbReference>
<comment type="caution">
    <text evidence="9">The sequence shown here is derived from an EMBL/GenBank/DDBJ whole genome shotgun (WGS) entry which is preliminary data.</text>
</comment>
<proteinExistence type="inferred from homology"/>
<evidence type="ECO:0000256" key="3">
    <source>
        <dbReference type="ARBA" id="ARBA00022630"/>
    </source>
</evidence>
<feature type="domain" description="Acyl-CoA dehydrogenase/oxidase C-terminal" evidence="6">
    <location>
        <begin position="232"/>
        <end position="375"/>
    </location>
</feature>
<evidence type="ECO:0000256" key="1">
    <source>
        <dbReference type="ARBA" id="ARBA00001974"/>
    </source>
</evidence>
<dbReference type="PIRSF" id="PIRSF016578">
    <property type="entry name" value="HsaA"/>
    <property type="match status" value="1"/>
</dbReference>
<dbReference type="Pfam" id="PF00441">
    <property type="entry name" value="Acyl-CoA_dh_1"/>
    <property type="match status" value="1"/>
</dbReference>
<evidence type="ECO:0000256" key="5">
    <source>
        <dbReference type="ARBA" id="ARBA00023002"/>
    </source>
</evidence>
<dbReference type="AlphaFoldDB" id="A0A424WFV0"/>
<evidence type="ECO:0000256" key="2">
    <source>
        <dbReference type="ARBA" id="ARBA00009347"/>
    </source>
</evidence>
<dbReference type="InterPro" id="IPR046373">
    <property type="entry name" value="Acyl-CoA_Oxase/DH_mid-dom_sf"/>
</dbReference>
<dbReference type="RefSeq" id="WP_118932295.1">
    <property type="nucleotide sequence ID" value="NZ_CP061008.1"/>
</dbReference>
<dbReference type="Gene3D" id="1.20.140.10">
    <property type="entry name" value="Butyryl-CoA Dehydrogenase, subunit A, domain 3"/>
    <property type="match status" value="1"/>
</dbReference>
<dbReference type="Proteomes" id="UP000285324">
    <property type="component" value="Unassembled WGS sequence"/>
</dbReference>
<dbReference type="InterPro" id="IPR009075">
    <property type="entry name" value="AcylCo_DH/oxidase_C"/>
</dbReference>
<evidence type="ECO:0000259" key="8">
    <source>
        <dbReference type="Pfam" id="PF02771"/>
    </source>
</evidence>
<accession>A0A424WFV0</accession>
<comment type="cofactor">
    <cofactor evidence="1">
        <name>FAD</name>
        <dbReference type="ChEBI" id="CHEBI:57692"/>
    </cofactor>
</comment>
<dbReference type="Gene3D" id="1.10.540.10">
    <property type="entry name" value="Acyl-CoA dehydrogenase/oxidase, N-terminal domain"/>
    <property type="match status" value="1"/>
</dbReference>
<organism evidence="9 10">
    <name type="scientific">Alcaligenes xylosoxydans xylosoxydans</name>
    <name type="common">Achromobacter xylosoxidans</name>
    <dbReference type="NCBI Taxonomy" id="85698"/>
    <lineage>
        <taxon>Bacteria</taxon>
        <taxon>Pseudomonadati</taxon>
        <taxon>Pseudomonadota</taxon>
        <taxon>Betaproteobacteria</taxon>
        <taxon>Burkholderiales</taxon>
        <taxon>Alcaligenaceae</taxon>
        <taxon>Achromobacter</taxon>
    </lineage>
</organism>
<dbReference type="InterPro" id="IPR037069">
    <property type="entry name" value="AcylCoA_DH/ox_N_sf"/>
</dbReference>
<dbReference type="PANTHER" id="PTHR43884">
    <property type="entry name" value="ACYL-COA DEHYDROGENASE"/>
    <property type="match status" value="1"/>
</dbReference>
<evidence type="ECO:0000259" key="6">
    <source>
        <dbReference type="Pfam" id="PF00441"/>
    </source>
</evidence>
<evidence type="ECO:0000256" key="4">
    <source>
        <dbReference type="ARBA" id="ARBA00022827"/>
    </source>
</evidence>